<keyword evidence="1" id="KW-0812">Transmembrane</keyword>
<dbReference type="PROSITE" id="PS50011">
    <property type="entry name" value="PROTEIN_KINASE_DOM"/>
    <property type="match status" value="1"/>
</dbReference>
<evidence type="ECO:0000259" key="2">
    <source>
        <dbReference type="PROSITE" id="PS50011"/>
    </source>
</evidence>
<accession>A0AAD5WLQ4</accession>
<feature type="transmembrane region" description="Helical" evidence="1">
    <location>
        <begin position="22"/>
        <end position="42"/>
    </location>
</feature>
<keyword evidence="1" id="KW-0472">Membrane</keyword>
<dbReference type="GO" id="GO:0004674">
    <property type="term" value="F:protein serine/threonine kinase activity"/>
    <property type="evidence" value="ECO:0007669"/>
    <property type="project" value="TreeGrafter"/>
</dbReference>
<evidence type="ECO:0000313" key="4">
    <source>
        <dbReference type="Proteomes" id="UP001201980"/>
    </source>
</evidence>
<feature type="domain" description="Protein kinase" evidence="2">
    <location>
        <begin position="19"/>
        <end position="267"/>
    </location>
</feature>
<dbReference type="GO" id="GO:0044773">
    <property type="term" value="P:mitotic DNA damage checkpoint signaling"/>
    <property type="evidence" value="ECO:0007669"/>
    <property type="project" value="TreeGrafter"/>
</dbReference>
<reference evidence="3" key="1">
    <citation type="submission" date="2022-07" db="EMBL/GenBank/DDBJ databases">
        <title>Draft genome sequence of Zalerion maritima ATCC 34329, a (micro)plastics degrading marine fungus.</title>
        <authorList>
            <person name="Paco A."/>
            <person name="Goncalves M.F.M."/>
            <person name="Rocha-Santos T.A.P."/>
            <person name="Alves A."/>
        </authorList>
    </citation>
    <scope>NUCLEOTIDE SEQUENCE</scope>
    <source>
        <strain evidence="3">ATCC 34329</strain>
    </source>
</reference>
<organism evidence="3 4">
    <name type="scientific">Zalerion maritima</name>
    <dbReference type="NCBI Taxonomy" id="339359"/>
    <lineage>
        <taxon>Eukaryota</taxon>
        <taxon>Fungi</taxon>
        <taxon>Dikarya</taxon>
        <taxon>Ascomycota</taxon>
        <taxon>Pezizomycotina</taxon>
        <taxon>Sordariomycetes</taxon>
        <taxon>Lulworthiomycetidae</taxon>
        <taxon>Lulworthiales</taxon>
        <taxon>Lulworthiaceae</taxon>
        <taxon>Zalerion</taxon>
    </lineage>
</organism>
<dbReference type="PANTHER" id="PTHR44167">
    <property type="entry name" value="OVARIAN-SPECIFIC SERINE/THREONINE-PROTEIN KINASE LOK-RELATED"/>
    <property type="match status" value="1"/>
</dbReference>
<evidence type="ECO:0000313" key="3">
    <source>
        <dbReference type="EMBL" id="KAJ2891585.1"/>
    </source>
</evidence>
<gene>
    <name evidence="3" type="ORF">MKZ38_000191</name>
</gene>
<dbReference type="SMART" id="SM00220">
    <property type="entry name" value="S_TKc"/>
    <property type="match status" value="1"/>
</dbReference>
<keyword evidence="4" id="KW-1185">Reference proteome</keyword>
<dbReference type="PANTHER" id="PTHR44167:SF24">
    <property type="entry name" value="SERINE_THREONINE-PROTEIN KINASE CHK2"/>
    <property type="match status" value="1"/>
</dbReference>
<dbReference type="AlphaFoldDB" id="A0AAD5WLQ4"/>
<protein>
    <recommendedName>
        <fullName evidence="2">Protein kinase domain-containing protein</fullName>
    </recommendedName>
</protein>
<proteinExistence type="predicted"/>
<keyword evidence="1" id="KW-1133">Transmembrane helix</keyword>
<dbReference type="GO" id="GO:0005524">
    <property type="term" value="F:ATP binding"/>
    <property type="evidence" value="ECO:0007669"/>
    <property type="project" value="InterPro"/>
</dbReference>
<dbReference type="InterPro" id="IPR000719">
    <property type="entry name" value="Prot_kinase_dom"/>
</dbReference>
<dbReference type="Gene3D" id="1.10.510.10">
    <property type="entry name" value="Transferase(Phosphotransferase) domain 1"/>
    <property type="match status" value="1"/>
</dbReference>
<sequence>MASSVSSSRQVSSRQTGKAKELGLLGVGAYSMIYALSPLVAVKVKRDLKGSAKQFDNEAAVAQLLGRKSQYLIPYIYITPSAIFQLRATTDFRFIISSSGYTYEPEKVARWMGQLSGGVAFIERRGFAHGDLRPDNLLLDTNGNLRIGDLGCALQIGNRLPSGTEPFARMLSKEDGEGSGTYGWAGTYSENFAIGSIFYSLIRGHYPHANEGYSVKTLIDMYQQKKFARLTDSFADGIIWQCWNRGFEFVAELEQVFKDMGGGSAWYLFDMETDEWIAARLKECAVWMSSDKLAFLGTTRRANQYEQPCFHSELAGKDGRSRFSDG</sequence>
<evidence type="ECO:0000256" key="1">
    <source>
        <dbReference type="SAM" id="Phobius"/>
    </source>
</evidence>
<dbReference type="InterPro" id="IPR011009">
    <property type="entry name" value="Kinase-like_dom_sf"/>
</dbReference>
<comment type="caution">
    <text evidence="3">The sequence shown here is derived from an EMBL/GenBank/DDBJ whole genome shotgun (WGS) entry which is preliminary data.</text>
</comment>
<dbReference type="GO" id="GO:0005634">
    <property type="term" value="C:nucleus"/>
    <property type="evidence" value="ECO:0007669"/>
    <property type="project" value="TreeGrafter"/>
</dbReference>
<dbReference type="SUPFAM" id="SSF56112">
    <property type="entry name" value="Protein kinase-like (PK-like)"/>
    <property type="match status" value="1"/>
</dbReference>
<dbReference type="Pfam" id="PF00069">
    <property type="entry name" value="Pkinase"/>
    <property type="match status" value="1"/>
</dbReference>
<dbReference type="Proteomes" id="UP001201980">
    <property type="component" value="Unassembled WGS sequence"/>
</dbReference>
<name>A0AAD5WLQ4_9PEZI</name>
<dbReference type="EMBL" id="JAKWBI020001046">
    <property type="protein sequence ID" value="KAJ2891585.1"/>
    <property type="molecule type" value="Genomic_DNA"/>
</dbReference>